<evidence type="ECO:0000256" key="5">
    <source>
        <dbReference type="PIRSR" id="PIRSR000102-3"/>
    </source>
</evidence>
<evidence type="ECO:0000256" key="6">
    <source>
        <dbReference type="RuleBase" id="RU003369"/>
    </source>
</evidence>
<dbReference type="AlphaFoldDB" id="A0AAU7NTL1"/>
<dbReference type="RefSeq" id="WP_305906954.1">
    <property type="nucleotide sequence ID" value="NZ_CP157743.1"/>
</dbReference>
<protein>
    <submittedName>
        <fullName evidence="9">Lactate/malate dehydrogenase family protein</fullName>
    </submittedName>
</protein>
<dbReference type="GO" id="GO:0006089">
    <property type="term" value="P:lactate metabolic process"/>
    <property type="evidence" value="ECO:0007669"/>
    <property type="project" value="TreeGrafter"/>
</dbReference>
<dbReference type="InterPro" id="IPR022383">
    <property type="entry name" value="Lactate/malate_DH_C"/>
</dbReference>
<dbReference type="InterPro" id="IPR001557">
    <property type="entry name" value="L-lactate/malate_DH"/>
</dbReference>
<evidence type="ECO:0000259" key="8">
    <source>
        <dbReference type="Pfam" id="PF02866"/>
    </source>
</evidence>
<organism evidence="9 10">
    <name type="scientific">Methylomarinum roseum</name>
    <dbReference type="NCBI Taxonomy" id="3067653"/>
    <lineage>
        <taxon>Bacteria</taxon>
        <taxon>Pseudomonadati</taxon>
        <taxon>Pseudomonadota</taxon>
        <taxon>Gammaproteobacteria</taxon>
        <taxon>Methylococcales</taxon>
        <taxon>Methylococcaceae</taxon>
        <taxon>Methylomarinum</taxon>
    </lineage>
</organism>
<keyword evidence="10" id="KW-1185">Reference proteome</keyword>
<evidence type="ECO:0000256" key="2">
    <source>
        <dbReference type="ARBA" id="ARBA00023002"/>
    </source>
</evidence>
<feature type="binding site" evidence="5">
    <location>
        <position position="94"/>
    </location>
    <ligand>
        <name>NAD(+)</name>
        <dbReference type="ChEBI" id="CHEBI:57540"/>
    </ligand>
</feature>
<dbReference type="KEGG" id="mech:Q9L42_018340"/>
<dbReference type="CDD" id="cd00300">
    <property type="entry name" value="LDH_like"/>
    <property type="match status" value="1"/>
</dbReference>
<dbReference type="PIRSF" id="PIRSF000102">
    <property type="entry name" value="Lac_mal_DH"/>
    <property type="match status" value="1"/>
</dbReference>
<dbReference type="Pfam" id="PF00056">
    <property type="entry name" value="Ldh_1_N"/>
    <property type="match status" value="1"/>
</dbReference>
<dbReference type="SUPFAM" id="SSF51735">
    <property type="entry name" value="NAD(P)-binding Rossmann-fold domains"/>
    <property type="match status" value="1"/>
</dbReference>
<dbReference type="Gene3D" id="3.40.50.720">
    <property type="entry name" value="NAD(P)-binding Rossmann-like Domain"/>
    <property type="match status" value="1"/>
</dbReference>
<dbReference type="Gene3D" id="3.90.110.10">
    <property type="entry name" value="Lactate dehydrogenase/glycoside hydrolase, family 4, C-terminal"/>
    <property type="match status" value="1"/>
</dbReference>
<evidence type="ECO:0000256" key="4">
    <source>
        <dbReference type="PIRSR" id="PIRSR000102-1"/>
    </source>
</evidence>
<evidence type="ECO:0000313" key="10">
    <source>
        <dbReference type="Proteomes" id="UP001225378"/>
    </source>
</evidence>
<feature type="domain" description="Lactate/malate dehydrogenase N-terminal" evidence="7">
    <location>
        <begin position="1"/>
        <end position="141"/>
    </location>
</feature>
<dbReference type="SUPFAM" id="SSF56327">
    <property type="entry name" value="LDH C-terminal domain-like"/>
    <property type="match status" value="1"/>
</dbReference>
<dbReference type="EMBL" id="CP157743">
    <property type="protein sequence ID" value="XBS20285.1"/>
    <property type="molecule type" value="Genomic_DNA"/>
</dbReference>
<reference evidence="9 10" key="1">
    <citation type="journal article" date="2024" name="Microbiology">
        <title>Methylomarinum rosea sp. nov., a novel halophilic methanotrophic bacterium from the hypersaline Lake Elton.</title>
        <authorList>
            <person name="Suleimanov R.Z."/>
            <person name="Oshkin I.Y."/>
            <person name="Danilova O.V."/>
            <person name="Suzina N.E."/>
            <person name="Dedysh S.N."/>
        </authorList>
    </citation>
    <scope>NUCLEOTIDE SEQUENCE [LARGE SCALE GENOMIC DNA]</scope>
    <source>
        <strain evidence="9 10">Ch1-1</strain>
    </source>
</reference>
<evidence type="ECO:0000256" key="1">
    <source>
        <dbReference type="ARBA" id="ARBA00003966"/>
    </source>
</evidence>
<sequence length="301" mass="32988">MKIAIIGTGNVGSTLAYALVLKGVGNHLVLANRNITKAQGDALDLQHTLAFCQRPMQIESNAIDQVHDSDIVVVTASVPLSNEMSTRLELGPANVNLFRQLIPTLSQQNPRAIFIIVTNPVDILTYLTTQLSGFPATRVLGIGTLIDSARFRALLSVKEQIHPDDLRAYILGEHGPNQFPVFSHASAGGEQIIDNPTHREIFNEVSDAGFDVYKLKGYTNYAIAAATCEVIQSIVYDDHRTMPLSTYFDEWQGIQDNCFSIPVVVGRVGIIRHLHPDLNPREIAALKKTAALVKSNLQTLL</sequence>
<evidence type="ECO:0000313" key="9">
    <source>
        <dbReference type="EMBL" id="XBS20285.1"/>
    </source>
</evidence>
<comment type="similarity">
    <text evidence="6">Belongs to the LDH/MDH superfamily.</text>
</comment>
<keyword evidence="3 5" id="KW-0520">NAD</keyword>
<proteinExistence type="inferred from homology"/>
<dbReference type="PRINTS" id="PR00086">
    <property type="entry name" value="LLDHDRGNASE"/>
</dbReference>
<evidence type="ECO:0000256" key="3">
    <source>
        <dbReference type="ARBA" id="ARBA00023027"/>
    </source>
</evidence>
<feature type="domain" description="Lactate/malate dehydrogenase C-terminal" evidence="8">
    <location>
        <begin position="144"/>
        <end position="299"/>
    </location>
</feature>
<gene>
    <name evidence="9" type="ORF">Q9L42_018340</name>
</gene>
<dbReference type="GO" id="GO:0004459">
    <property type="term" value="F:L-lactate dehydrogenase (NAD+) activity"/>
    <property type="evidence" value="ECO:0007669"/>
    <property type="project" value="TreeGrafter"/>
</dbReference>
<name>A0AAU7NTL1_9GAMM</name>
<dbReference type="Pfam" id="PF02866">
    <property type="entry name" value="Ldh_1_C"/>
    <property type="match status" value="1"/>
</dbReference>
<evidence type="ECO:0000259" key="7">
    <source>
        <dbReference type="Pfam" id="PF00056"/>
    </source>
</evidence>
<accession>A0AAU7NTL1</accession>
<comment type="function">
    <text evidence="1">Catalyzes the reversible oxidation of malate to oxaloacetate.</text>
</comment>
<feature type="binding site" evidence="5">
    <location>
        <begin position="7"/>
        <end position="12"/>
    </location>
    <ligand>
        <name>NAD(+)</name>
        <dbReference type="ChEBI" id="CHEBI:57540"/>
    </ligand>
</feature>
<feature type="binding site" evidence="5">
    <location>
        <begin position="117"/>
        <end position="119"/>
    </location>
    <ligand>
        <name>NAD(+)</name>
        <dbReference type="ChEBI" id="CHEBI:57540"/>
    </ligand>
</feature>
<dbReference type="InterPro" id="IPR036291">
    <property type="entry name" value="NAD(P)-bd_dom_sf"/>
</dbReference>
<dbReference type="InterPro" id="IPR001236">
    <property type="entry name" value="Lactate/malate_DH_N"/>
</dbReference>
<dbReference type="PANTHER" id="PTHR43128">
    <property type="entry name" value="L-2-HYDROXYCARBOXYLATE DEHYDROGENASE (NAD(P)(+))"/>
    <property type="match status" value="1"/>
</dbReference>
<dbReference type="Proteomes" id="UP001225378">
    <property type="component" value="Chromosome"/>
</dbReference>
<dbReference type="PANTHER" id="PTHR43128:SF16">
    <property type="entry name" value="L-LACTATE DEHYDROGENASE"/>
    <property type="match status" value="1"/>
</dbReference>
<feature type="active site" description="Proton acceptor" evidence="4">
    <location>
        <position position="174"/>
    </location>
</feature>
<dbReference type="InterPro" id="IPR015955">
    <property type="entry name" value="Lactate_DH/Glyco_Ohase_4_C"/>
</dbReference>
<keyword evidence="2 6" id="KW-0560">Oxidoreductase</keyword>